<dbReference type="GO" id="GO:0051301">
    <property type="term" value="P:cell division"/>
    <property type="evidence" value="ECO:0007669"/>
    <property type="project" value="UniProtKB-KW"/>
</dbReference>
<dbReference type="Pfam" id="PF08245">
    <property type="entry name" value="Mur_ligase_M"/>
    <property type="match status" value="1"/>
</dbReference>
<dbReference type="GO" id="GO:0008360">
    <property type="term" value="P:regulation of cell shape"/>
    <property type="evidence" value="ECO:0007669"/>
    <property type="project" value="UniProtKB-KW"/>
</dbReference>
<comment type="function">
    <text evidence="7">Catalyzes the addition of meso-diaminopimelic acid to the nucleotide precursor UDP-N-acetylmuramoyl-L-alanyl-D-glutamate (UMAG) in the biosynthesis of bacterial cell-wall peptidoglycan.</text>
</comment>
<comment type="similarity">
    <text evidence="1 7">Belongs to the MurCDEF family. MurE subfamily.</text>
</comment>
<comment type="pathway">
    <text evidence="7 8">Cell wall biogenesis; peptidoglycan biosynthesis.</text>
</comment>
<feature type="binding site" evidence="7">
    <location>
        <position position="462"/>
    </location>
    <ligand>
        <name>meso-2,6-diaminopimelate</name>
        <dbReference type="ChEBI" id="CHEBI:57791"/>
    </ligand>
</feature>
<feature type="binding site" evidence="7">
    <location>
        <position position="187"/>
    </location>
    <ligand>
        <name>UDP-N-acetyl-alpha-D-muramoyl-L-alanyl-D-glutamate</name>
        <dbReference type="ChEBI" id="CHEBI:83900"/>
    </ligand>
</feature>
<feature type="domain" description="Mur ligase central" evidence="11">
    <location>
        <begin position="110"/>
        <end position="317"/>
    </location>
</feature>
<dbReference type="GO" id="GO:0005737">
    <property type="term" value="C:cytoplasm"/>
    <property type="evidence" value="ECO:0007669"/>
    <property type="project" value="UniProtKB-SubCell"/>
</dbReference>
<dbReference type="InterPro" id="IPR036615">
    <property type="entry name" value="Mur_ligase_C_dom_sf"/>
</dbReference>
<dbReference type="SUPFAM" id="SSF53623">
    <property type="entry name" value="MurD-like peptide ligases, catalytic domain"/>
    <property type="match status" value="1"/>
</dbReference>
<keyword evidence="3 7" id="KW-0133">Cell shape</keyword>
<comment type="catalytic activity">
    <reaction evidence="7">
        <text>UDP-N-acetyl-alpha-D-muramoyl-L-alanyl-D-glutamate + meso-2,6-diaminopimelate + ATP = UDP-N-acetyl-alpha-D-muramoyl-L-alanyl-gamma-D-glutamyl-meso-2,6-diaminopimelate + ADP + phosphate + H(+)</text>
        <dbReference type="Rhea" id="RHEA:23676"/>
        <dbReference type="ChEBI" id="CHEBI:15378"/>
        <dbReference type="ChEBI" id="CHEBI:30616"/>
        <dbReference type="ChEBI" id="CHEBI:43474"/>
        <dbReference type="ChEBI" id="CHEBI:57791"/>
        <dbReference type="ChEBI" id="CHEBI:83900"/>
        <dbReference type="ChEBI" id="CHEBI:83905"/>
        <dbReference type="ChEBI" id="CHEBI:456216"/>
        <dbReference type="EC" id="6.3.2.13"/>
    </reaction>
</comment>
<evidence type="ECO:0000259" key="9">
    <source>
        <dbReference type="Pfam" id="PF01225"/>
    </source>
</evidence>
<comment type="PTM">
    <text evidence="7">Carboxylation is probably crucial for Mg(2+) binding and, consequently, for the gamma-phosphate positioning of ATP.</text>
</comment>
<evidence type="ECO:0000259" key="10">
    <source>
        <dbReference type="Pfam" id="PF02875"/>
    </source>
</evidence>
<dbReference type="GO" id="GO:0009252">
    <property type="term" value="P:peptidoglycan biosynthetic process"/>
    <property type="evidence" value="ECO:0007669"/>
    <property type="project" value="UniProtKB-UniRule"/>
</dbReference>
<feature type="binding site" evidence="7">
    <location>
        <position position="30"/>
    </location>
    <ligand>
        <name>UDP-N-acetyl-alpha-D-muramoyl-L-alanyl-D-glutamate</name>
        <dbReference type="ChEBI" id="CHEBI:83900"/>
    </ligand>
</feature>
<feature type="short sequence motif" description="Meso-diaminopimelate recognition motif" evidence="7">
    <location>
        <begin position="412"/>
        <end position="415"/>
    </location>
</feature>
<evidence type="ECO:0000256" key="4">
    <source>
        <dbReference type="ARBA" id="ARBA00022984"/>
    </source>
</evidence>
<sequence>MILRDLIASLERPLSTGSLDVEVLAVTADSRLVEPGTAFVAVRGGSRDGRQFIPVALEKGAAVIIADSAADSGFPENVPYIHVSDTRHALAAFASLLAGEPSKKLKLAGVTGTNGKTTTAFLLHHLMKRVWHRAGLLGTVLVDDGEEVKTATHTTPGPVELNALLARMSDHGCRGAAMEVSSHGIDQKRVEGIAFDAAIFTNLTQDHLDYHGTIDAYAQTKFSWFEALAANPLGKKPVAVVNFDDGYGEKLVVQLGDRLPLIRYGFNVHCDFRANNFKQSARGMEFELTAKGKSYLVRSPLIGRFNVYNSLAALAAASSMKIPMREAVAALAESPQVPGRMEHCGTKDGVSVFVDYAHTPDAIENACRTLKELNPNRLITVFGCGGDRDRKKRPLMGKAAAEYSDACIVTSDNPRSEDPESILKEIESGMTGSRYKLVVDRAEAIRIAIHAAAKGDIVLIAGKGHEPYQQFADRTIDFDDRKEARRALAERPEEPNRKR</sequence>
<dbReference type="GO" id="GO:0000287">
    <property type="term" value="F:magnesium ion binding"/>
    <property type="evidence" value="ECO:0007669"/>
    <property type="project" value="UniProtKB-UniRule"/>
</dbReference>
<comment type="subcellular location">
    <subcellularLocation>
        <location evidence="7 8">Cytoplasm</location>
    </subcellularLocation>
</comment>
<dbReference type="InterPro" id="IPR036565">
    <property type="entry name" value="Mur-like_cat_sf"/>
</dbReference>
<dbReference type="Pfam" id="PF01225">
    <property type="entry name" value="Mur_ligase"/>
    <property type="match status" value="1"/>
</dbReference>
<feature type="binding site" evidence="7">
    <location>
        <position position="466"/>
    </location>
    <ligand>
        <name>meso-2,6-diaminopimelate</name>
        <dbReference type="ChEBI" id="CHEBI:57791"/>
    </ligand>
</feature>
<protein>
    <recommendedName>
        <fullName evidence="7">UDP-N-acetylmuramoyl-L-alanyl-D-glutamate--2,6-diaminopimelate ligase</fullName>
        <ecNumber evidence="7">6.3.2.13</ecNumber>
    </recommendedName>
    <alternativeName>
        <fullName evidence="7">Meso-A2pm-adding enzyme</fullName>
    </alternativeName>
    <alternativeName>
        <fullName evidence="7">Meso-diaminopimelate-adding enzyme</fullName>
    </alternativeName>
    <alternativeName>
        <fullName evidence="7">UDP-MurNAc-L-Ala-D-Glu:meso-diaminopimelate ligase</fullName>
    </alternativeName>
    <alternativeName>
        <fullName evidence="7">UDP-MurNAc-tripeptide synthetase</fullName>
    </alternativeName>
    <alternativeName>
        <fullName evidence="7">UDP-N-acetylmuramyl-tripeptide synthetase</fullName>
    </alternativeName>
</protein>
<feature type="binding site" evidence="7">
    <location>
        <begin position="112"/>
        <end position="118"/>
    </location>
    <ligand>
        <name>ATP</name>
        <dbReference type="ChEBI" id="CHEBI:30616"/>
    </ligand>
</feature>
<accession>A0A858RMR3</accession>
<feature type="binding site" evidence="7">
    <location>
        <begin position="412"/>
        <end position="415"/>
    </location>
    <ligand>
        <name>meso-2,6-diaminopimelate</name>
        <dbReference type="ChEBI" id="CHEBI:57791"/>
    </ligand>
</feature>
<dbReference type="EC" id="6.3.2.13" evidence="7"/>
<dbReference type="Gene3D" id="3.40.1190.10">
    <property type="entry name" value="Mur-like, catalytic domain"/>
    <property type="match status" value="1"/>
</dbReference>
<evidence type="ECO:0000256" key="8">
    <source>
        <dbReference type="RuleBase" id="RU004135"/>
    </source>
</evidence>
<keyword evidence="13" id="KW-1185">Reference proteome</keyword>
<keyword evidence="7" id="KW-0963">Cytoplasm</keyword>
<dbReference type="InterPro" id="IPR013221">
    <property type="entry name" value="Mur_ligase_cen"/>
</dbReference>
<keyword evidence="6 7" id="KW-0961">Cell wall biogenesis/degradation</keyword>
<dbReference type="KEGG" id="luo:HHL09_17325"/>
<dbReference type="InterPro" id="IPR005761">
    <property type="entry name" value="UDP-N-AcMur-Glu-dNH2Pim_ligase"/>
</dbReference>
<keyword evidence="2 7" id="KW-0132">Cell division</keyword>
<evidence type="ECO:0000256" key="6">
    <source>
        <dbReference type="ARBA" id="ARBA00023316"/>
    </source>
</evidence>
<comment type="cofactor">
    <cofactor evidence="7">
        <name>Mg(2+)</name>
        <dbReference type="ChEBI" id="CHEBI:18420"/>
    </cofactor>
</comment>
<feature type="binding site" evidence="7">
    <location>
        <position position="181"/>
    </location>
    <ligand>
        <name>UDP-N-acetyl-alpha-D-muramoyl-L-alanyl-D-glutamate</name>
        <dbReference type="ChEBI" id="CHEBI:83900"/>
    </ligand>
</feature>
<dbReference type="InterPro" id="IPR035911">
    <property type="entry name" value="MurE/MurF_N"/>
</dbReference>
<dbReference type="Proteomes" id="UP000501812">
    <property type="component" value="Chromosome"/>
</dbReference>
<feature type="binding site" evidence="7">
    <location>
        <begin position="154"/>
        <end position="155"/>
    </location>
    <ligand>
        <name>UDP-N-acetyl-alpha-D-muramoyl-L-alanyl-D-glutamate</name>
        <dbReference type="ChEBI" id="CHEBI:83900"/>
    </ligand>
</feature>
<dbReference type="NCBIfam" id="NF001126">
    <property type="entry name" value="PRK00139.1-4"/>
    <property type="match status" value="1"/>
</dbReference>
<name>A0A858RMR3_9BACT</name>
<evidence type="ECO:0000256" key="5">
    <source>
        <dbReference type="ARBA" id="ARBA00023306"/>
    </source>
</evidence>
<dbReference type="InterPro" id="IPR000713">
    <property type="entry name" value="Mur_ligase_N"/>
</dbReference>
<organism evidence="12 13">
    <name type="scientific">Luteolibacter luteus</name>
    <dbReference type="NCBI Taxonomy" id="2728835"/>
    <lineage>
        <taxon>Bacteria</taxon>
        <taxon>Pseudomonadati</taxon>
        <taxon>Verrucomicrobiota</taxon>
        <taxon>Verrucomicrobiia</taxon>
        <taxon>Verrucomicrobiales</taxon>
        <taxon>Verrucomicrobiaceae</taxon>
        <taxon>Luteolibacter</taxon>
    </lineage>
</organism>
<dbReference type="HAMAP" id="MF_00208">
    <property type="entry name" value="MurE"/>
    <property type="match status" value="1"/>
</dbReference>
<dbReference type="GO" id="GO:0005524">
    <property type="term" value="F:ATP binding"/>
    <property type="evidence" value="ECO:0007669"/>
    <property type="project" value="UniProtKB-UniRule"/>
</dbReference>
<dbReference type="UniPathway" id="UPA00219"/>
<keyword evidence="7" id="KW-0460">Magnesium</keyword>
<keyword evidence="4 7" id="KW-0573">Peptidoglycan synthesis</keyword>
<keyword evidence="7 12" id="KW-0436">Ligase</keyword>
<dbReference type="SUPFAM" id="SSF53244">
    <property type="entry name" value="MurD-like peptide ligases, peptide-binding domain"/>
    <property type="match status" value="1"/>
</dbReference>
<dbReference type="PANTHER" id="PTHR23135:SF4">
    <property type="entry name" value="UDP-N-ACETYLMURAMOYL-L-ALANYL-D-GLUTAMATE--2,6-DIAMINOPIMELATE LIGASE MURE HOMOLOG, CHLOROPLASTIC"/>
    <property type="match status" value="1"/>
</dbReference>
<dbReference type="NCBIfam" id="TIGR01085">
    <property type="entry name" value="murE"/>
    <property type="match status" value="1"/>
</dbReference>
<gene>
    <name evidence="7" type="primary">murE</name>
    <name evidence="12" type="ORF">HHL09_17325</name>
</gene>
<comment type="caution">
    <text evidence="7">Lacks conserved residue(s) required for the propagation of feature annotation.</text>
</comment>
<feature type="domain" description="Mur ligase C-terminal" evidence="10">
    <location>
        <begin position="339"/>
        <end position="464"/>
    </location>
</feature>
<feature type="modified residue" description="N6-carboxylysine" evidence="7">
    <location>
        <position position="221"/>
    </location>
</feature>
<dbReference type="GO" id="GO:0008765">
    <property type="term" value="F:UDP-N-acetylmuramoylalanyl-D-glutamate-2,6-diaminopimelate ligase activity"/>
    <property type="evidence" value="ECO:0007669"/>
    <property type="project" value="UniProtKB-UniRule"/>
</dbReference>
<proteinExistence type="inferred from homology"/>
<dbReference type="Pfam" id="PF02875">
    <property type="entry name" value="Mur_ligase_C"/>
    <property type="match status" value="1"/>
</dbReference>
<dbReference type="PANTHER" id="PTHR23135">
    <property type="entry name" value="MUR LIGASE FAMILY MEMBER"/>
    <property type="match status" value="1"/>
</dbReference>
<dbReference type="SUPFAM" id="SSF63418">
    <property type="entry name" value="MurE/MurF N-terminal domain"/>
    <property type="match status" value="1"/>
</dbReference>
<feature type="domain" description="Mur ligase N-terminal catalytic" evidence="9">
    <location>
        <begin position="25"/>
        <end position="95"/>
    </location>
</feature>
<keyword evidence="7" id="KW-0547">Nucleotide-binding</keyword>
<evidence type="ECO:0000256" key="2">
    <source>
        <dbReference type="ARBA" id="ARBA00022618"/>
    </source>
</evidence>
<feature type="binding site" evidence="7">
    <location>
        <position position="189"/>
    </location>
    <ligand>
        <name>UDP-N-acetyl-alpha-D-muramoyl-L-alanyl-D-glutamate</name>
        <dbReference type="ChEBI" id="CHEBI:83900"/>
    </ligand>
</feature>
<dbReference type="Gene3D" id="3.90.190.20">
    <property type="entry name" value="Mur ligase, C-terminal domain"/>
    <property type="match status" value="1"/>
</dbReference>
<dbReference type="RefSeq" id="WP_169455870.1">
    <property type="nucleotide sequence ID" value="NZ_CP051774.1"/>
</dbReference>
<dbReference type="InterPro" id="IPR004101">
    <property type="entry name" value="Mur_ligase_C"/>
</dbReference>
<evidence type="ECO:0000313" key="13">
    <source>
        <dbReference type="Proteomes" id="UP000501812"/>
    </source>
</evidence>
<reference evidence="12 13" key="1">
    <citation type="submission" date="2020-04" db="EMBL/GenBank/DDBJ databases">
        <title>Luteolibacter sp. G-1-1-1 isolated from soil.</title>
        <authorList>
            <person name="Dahal R.H."/>
        </authorList>
    </citation>
    <scope>NUCLEOTIDE SEQUENCE [LARGE SCALE GENOMIC DNA]</scope>
    <source>
        <strain evidence="12 13">G-1-1-1</strain>
    </source>
</reference>
<dbReference type="Gene3D" id="3.40.1390.10">
    <property type="entry name" value="MurE/MurF, N-terminal domain"/>
    <property type="match status" value="1"/>
</dbReference>
<evidence type="ECO:0000313" key="12">
    <source>
        <dbReference type="EMBL" id="QJE97470.1"/>
    </source>
</evidence>
<keyword evidence="5 7" id="KW-0131">Cell cycle</keyword>
<keyword evidence="7" id="KW-0067">ATP-binding</keyword>
<evidence type="ECO:0000259" key="11">
    <source>
        <dbReference type="Pfam" id="PF08245"/>
    </source>
</evidence>
<evidence type="ECO:0000256" key="3">
    <source>
        <dbReference type="ARBA" id="ARBA00022960"/>
    </source>
</evidence>
<dbReference type="EMBL" id="CP051774">
    <property type="protein sequence ID" value="QJE97470.1"/>
    <property type="molecule type" value="Genomic_DNA"/>
</dbReference>
<dbReference type="NCBIfam" id="NF001124">
    <property type="entry name" value="PRK00139.1-2"/>
    <property type="match status" value="1"/>
</dbReference>
<evidence type="ECO:0000256" key="1">
    <source>
        <dbReference type="ARBA" id="ARBA00005898"/>
    </source>
</evidence>
<feature type="binding site" evidence="7">
    <location>
        <position position="388"/>
    </location>
    <ligand>
        <name>meso-2,6-diaminopimelate</name>
        <dbReference type="ChEBI" id="CHEBI:57791"/>
    </ligand>
</feature>
<dbReference type="GO" id="GO:0071555">
    <property type="term" value="P:cell wall organization"/>
    <property type="evidence" value="ECO:0007669"/>
    <property type="project" value="UniProtKB-KW"/>
</dbReference>
<dbReference type="AlphaFoldDB" id="A0A858RMR3"/>
<evidence type="ECO:0000256" key="7">
    <source>
        <dbReference type="HAMAP-Rule" id="MF_00208"/>
    </source>
</evidence>